<evidence type="ECO:0000256" key="4">
    <source>
        <dbReference type="ARBA" id="ARBA00022692"/>
    </source>
</evidence>
<feature type="transmembrane region" description="Helical" evidence="8">
    <location>
        <begin position="373"/>
        <end position="396"/>
    </location>
</feature>
<organism evidence="9">
    <name type="scientific">Eutreptiella gymnastica</name>
    <dbReference type="NCBI Taxonomy" id="73025"/>
    <lineage>
        <taxon>Eukaryota</taxon>
        <taxon>Discoba</taxon>
        <taxon>Euglenozoa</taxon>
        <taxon>Euglenida</taxon>
        <taxon>Spirocuta</taxon>
        <taxon>Euglenophyceae</taxon>
        <taxon>Eutreptiales</taxon>
        <taxon>Eutreptiaceae</taxon>
        <taxon>Eutreptiella</taxon>
    </lineage>
</organism>
<dbReference type="Pfam" id="PF09815">
    <property type="entry name" value="XK-related"/>
    <property type="match status" value="1"/>
</dbReference>
<dbReference type="AlphaFoldDB" id="A0A7S1NPZ1"/>
<feature type="compositionally biased region" description="Polar residues" evidence="7">
    <location>
        <begin position="539"/>
        <end position="550"/>
    </location>
</feature>
<dbReference type="GO" id="GO:0005886">
    <property type="term" value="C:plasma membrane"/>
    <property type="evidence" value="ECO:0007669"/>
    <property type="project" value="UniProtKB-SubCell"/>
</dbReference>
<evidence type="ECO:0000256" key="2">
    <source>
        <dbReference type="ARBA" id="ARBA00008789"/>
    </source>
</evidence>
<evidence type="ECO:0000256" key="6">
    <source>
        <dbReference type="ARBA" id="ARBA00023136"/>
    </source>
</evidence>
<feature type="transmembrane region" description="Helical" evidence="8">
    <location>
        <begin position="233"/>
        <end position="250"/>
    </location>
</feature>
<evidence type="ECO:0000256" key="5">
    <source>
        <dbReference type="ARBA" id="ARBA00022989"/>
    </source>
</evidence>
<dbReference type="PANTHER" id="PTHR16024">
    <property type="entry name" value="XK-RELATED PROTEIN"/>
    <property type="match status" value="1"/>
</dbReference>
<reference evidence="9" key="1">
    <citation type="submission" date="2021-01" db="EMBL/GenBank/DDBJ databases">
        <authorList>
            <person name="Corre E."/>
            <person name="Pelletier E."/>
            <person name="Niang G."/>
            <person name="Scheremetjew M."/>
            <person name="Finn R."/>
            <person name="Kale V."/>
            <person name="Holt S."/>
            <person name="Cochrane G."/>
            <person name="Meng A."/>
            <person name="Brown T."/>
            <person name="Cohen L."/>
        </authorList>
    </citation>
    <scope>NUCLEOTIDE SEQUENCE</scope>
    <source>
        <strain evidence="9">NIES-381</strain>
    </source>
</reference>
<dbReference type="PANTHER" id="PTHR16024:SF6">
    <property type="entry name" value="XK-RELATED PROTEIN"/>
    <property type="match status" value="1"/>
</dbReference>
<evidence type="ECO:0000256" key="3">
    <source>
        <dbReference type="ARBA" id="ARBA00022475"/>
    </source>
</evidence>
<accession>A0A7S1NPZ1</accession>
<dbReference type="InterPro" id="IPR018629">
    <property type="entry name" value="XK-rel"/>
</dbReference>
<keyword evidence="5 8" id="KW-1133">Transmembrane helix</keyword>
<feature type="compositionally biased region" description="Polar residues" evidence="7">
    <location>
        <begin position="7"/>
        <end position="17"/>
    </location>
</feature>
<protein>
    <submittedName>
        <fullName evidence="9">Uncharacterized protein</fullName>
    </submittedName>
</protein>
<gene>
    <name evidence="9" type="ORF">EGYM00392_LOCUS44141</name>
</gene>
<dbReference type="EMBL" id="HBGA01118885">
    <property type="protein sequence ID" value="CAD9032997.1"/>
    <property type="molecule type" value="Transcribed_RNA"/>
</dbReference>
<feature type="transmembrane region" description="Helical" evidence="8">
    <location>
        <begin position="132"/>
        <end position="153"/>
    </location>
</feature>
<comment type="subcellular location">
    <subcellularLocation>
        <location evidence="1">Cell membrane</location>
        <topology evidence="1">Multi-pass membrane protein</topology>
    </subcellularLocation>
</comment>
<feature type="region of interest" description="Disordered" evidence="7">
    <location>
        <begin position="1"/>
        <end position="40"/>
    </location>
</feature>
<evidence type="ECO:0000256" key="1">
    <source>
        <dbReference type="ARBA" id="ARBA00004651"/>
    </source>
</evidence>
<feature type="transmembrane region" description="Helical" evidence="8">
    <location>
        <begin position="104"/>
        <end position="126"/>
    </location>
</feature>
<sequence length="550" mass="61564">MPANGETDGSNLQTNKMNLEDLEDEESSNDGSESTAEHEDPNEAIQVLHRVEGVVQHAVQHVADDVKHVADDIKDFGTDIKLGVKENISAVTSFRKSKTFVRGVLLIGLFFHYFDIVTDILVMRLWVSQQNYVWFAMNLIFIALGPLLLGLVIPCVRGHYAVVALINLCLVAPLVGAVGVIKENTSKADAPVGHRYSTTKFVSSIIDSFPEAMLGLGVLMYQETHEGEEEPSITQWLSFSLSIFSIWWAFASCRLGNVRALPKEFVTMGMWRKVVLLLLSGCEVVQRMIIMVMVIISWRGLCVVFFAVDYVGKSLLFAAIIDEQETTSRILAGVTAAFLNMFITAPGPWLGSTQVAYNSKKAQKGAARMSKRNTWLILVTFNTFMTLCGLALTTTFRIHNLEPGYFQPIFTGMCEAWLLGSKEKYCYPKLWPITCGSCVLVMWVCTVIWALEIGYTYVPPPREVNPIPPEEEKQSWRGSYVRDQKRQAKEKKQAAKDRQDAKEKNEKRAAKEKARFAKHHPGLRKVQAAENPKRDLKSGESTLSVVTVQS</sequence>
<keyword evidence="4 8" id="KW-0812">Transmembrane</keyword>
<evidence type="ECO:0000313" key="9">
    <source>
        <dbReference type="EMBL" id="CAD9032997.1"/>
    </source>
</evidence>
<feature type="transmembrane region" description="Helical" evidence="8">
    <location>
        <begin position="327"/>
        <end position="352"/>
    </location>
</feature>
<keyword evidence="6 8" id="KW-0472">Membrane</keyword>
<dbReference type="InterPro" id="IPR050895">
    <property type="entry name" value="XK-related_scramblase"/>
</dbReference>
<comment type="similarity">
    <text evidence="2">Belongs to the XK family.</text>
</comment>
<feature type="transmembrane region" description="Helical" evidence="8">
    <location>
        <begin position="430"/>
        <end position="451"/>
    </location>
</feature>
<name>A0A7S1NPZ1_9EUGL</name>
<proteinExistence type="inferred from homology"/>
<feature type="compositionally biased region" description="Basic and acidic residues" evidence="7">
    <location>
        <begin position="470"/>
        <end position="515"/>
    </location>
</feature>
<evidence type="ECO:0000256" key="8">
    <source>
        <dbReference type="SAM" id="Phobius"/>
    </source>
</evidence>
<keyword evidence="3" id="KW-1003">Cell membrane</keyword>
<evidence type="ECO:0000256" key="7">
    <source>
        <dbReference type="SAM" id="MobiDB-lite"/>
    </source>
</evidence>
<feature type="region of interest" description="Disordered" evidence="7">
    <location>
        <begin position="462"/>
        <end position="550"/>
    </location>
</feature>
<feature type="transmembrane region" description="Helical" evidence="8">
    <location>
        <begin position="160"/>
        <end position="181"/>
    </location>
</feature>